<feature type="domain" description="ABC transporter" evidence="4">
    <location>
        <begin position="6"/>
        <end position="231"/>
    </location>
</feature>
<dbReference type="GO" id="GO:0005524">
    <property type="term" value="F:ATP binding"/>
    <property type="evidence" value="ECO:0007669"/>
    <property type="project" value="UniProtKB-KW"/>
</dbReference>
<dbReference type="PROSITE" id="PS50893">
    <property type="entry name" value="ABC_TRANSPORTER_2"/>
    <property type="match status" value="1"/>
</dbReference>
<dbReference type="AlphaFoldDB" id="A0A510HJD6"/>
<dbReference type="SUPFAM" id="SSF52540">
    <property type="entry name" value="P-loop containing nucleoside triphosphate hydrolases"/>
    <property type="match status" value="1"/>
</dbReference>
<evidence type="ECO:0000256" key="3">
    <source>
        <dbReference type="ARBA" id="ARBA00022840"/>
    </source>
</evidence>
<protein>
    <submittedName>
        <fullName evidence="5">ABC transporter</fullName>
    </submittedName>
</protein>
<keyword evidence="6" id="KW-1185">Reference proteome</keyword>
<evidence type="ECO:0000256" key="2">
    <source>
        <dbReference type="ARBA" id="ARBA00022741"/>
    </source>
</evidence>
<proteinExistence type="predicted"/>
<evidence type="ECO:0000256" key="1">
    <source>
        <dbReference type="ARBA" id="ARBA00022448"/>
    </source>
</evidence>
<dbReference type="CDD" id="cd03230">
    <property type="entry name" value="ABC_DR_subfamily_A"/>
    <property type="match status" value="1"/>
</dbReference>
<gene>
    <name evidence="5" type="ORF">RxyAA322_19730</name>
</gene>
<accession>A0A510HJD6</accession>
<evidence type="ECO:0000313" key="5">
    <source>
        <dbReference type="EMBL" id="BBL80119.1"/>
    </source>
</evidence>
<dbReference type="RefSeq" id="WP_143528151.1">
    <property type="nucleotide sequence ID" value="NZ_AP019791.1"/>
</dbReference>
<dbReference type="Proteomes" id="UP000318065">
    <property type="component" value="Chromosome"/>
</dbReference>
<organism evidence="5 6">
    <name type="scientific">Rubrobacter xylanophilus</name>
    <dbReference type="NCBI Taxonomy" id="49319"/>
    <lineage>
        <taxon>Bacteria</taxon>
        <taxon>Bacillati</taxon>
        <taxon>Actinomycetota</taxon>
        <taxon>Rubrobacteria</taxon>
        <taxon>Rubrobacterales</taxon>
        <taxon>Rubrobacteraceae</taxon>
        <taxon>Rubrobacter</taxon>
    </lineage>
</organism>
<keyword evidence="3" id="KW-0067">ATP-binding</keyword>
<dbReference type="OrthoDB" id="9804819at2"/>
<reference evidence="5" key="1">
    <citation type="journal article" date="2019" name="Microbiol. Resour. Announc.">
        <title>Complete Genome Sequence of Rubrobacter xylanophilus Strain AA3-22, Isolated from Arima Onsen in Japan.</title>
        <authorList>
            <person name="Tomariguchi N."/>
            <person name="Miyazaki K."/>
        </authorList>
    </citation>
    <scope>NUCLEOTIDE SEQUENCE [LARGE SCALE GENOMIC DNA]</scope>
    <source>
        <strain evidence="5">AA3-22</strain>
    </source>
</reference>
<dbReference type="InterPro" id="IPR051782">
    <property type="entry name" value="ABC_Transporter_VariousFunc"/>
</dbReference>
<dbReference type="PANTHER" id="PTHR42939">
    <property type="entry name" value="ABC TRANSPORTER ATP-BINDING PROTEIN ALBC-RELATED"/>
    <property type="match status" value="1"/>
</dbReference>
<keyword evidence="2" id="KW-0547">Nucleotide-binding</keyword>
<keyword evidence="1" id="KW-0813">Transport</keyword>
<sequence>MSDPVISVEGLTKSYGDFTLGPVDLRIEPGYVVAVVGPNGSGKSTLFRMLMNLVRPDAGEIRLFGMRYPESEVEIKRKIGYVPERSVGHGEMTAAGLGSFVARWYDTWEPALYRDLLGRFGIEPHKRFRELSKGTQRRLSFALALATNAELLLLDEPTEGVDPFARREMLEDISRFVGDGERTVLLATHVIEEVRRLADYVVFLVDGETLGLYEKDALLESWRTLWVDRPPGDSVPGIVEVEEGTPVRIVSDSPAETAYVLRELGTTIVRTAPLDLEEILRHLMRPSKAADGAR</sequence>
<dbReference type="InterPro" id="IPR027417">
    <property type="entry name" value="P-loop_NTPase"/>
</dbReference>
<dbReference type="SMART" id="SM00382">
    <property type="entry name" value="AAA"/>
    <property type="match status" value="1"/>
</dbReference>
<evidence type="ECO:0000313" key="6">
    <source>
        <dbReference type="Proteomes" id="UP000318065"/>
    </source>
</evidence>
<dbReference type="EMBL" id="AP019791">
    <property type="protein sequence ID" value="BBL80119.1"/>
    <property type="molecule type" value="Genomic_DNA"/>
</dbReference>
<dbReference type="Gene3D" id="3.40.50.300">
    <property type="entry name" value="P-loop containing nucleotide triphosphate hydrolases"/>
    <property type="match status" value="1"/>
</dbReference>
<dbReference type="GO" id="GO:0016887">
    <property type="term" value="F:ATP hydrolysis activity"/>
    <property type="evidence" value="ECO:0007669"/>
    <property type="project" value="InterPro"/>
</dbReference>
<dbReference type="PANTHER" id="PTHR42939:SF3">
    <property type="entry name" value="ABC TRANSPORTER ATP-BINDING COMPONENT"/>
    <property type="match status" value="1"/>
</dbReference>
<name>A0A510HJD6_9ACTN</name>
<evidence type="ECO:0000259" key="4">
    <source>
        <dbReference type="PROSITE" id="PS50893"/>
    </source>
</evidence>
<dbReference type="InterPro" id="IPR003439">
    <property type="entry name" value="ABC_transporter-like_ATP-bd"/>
</dbReference>
<dbReference type="InterPro" id="IPR003593">
    <property type="entry name" value="AAA+_ATPase"/>
</dbReference>
<dbReference type="Pfam" id="PF00005">
    <property type="entry name" value="ABC_tran"/>
    <property type="match status" value="1"/>
</dbReference>